<dbReference type="AlphaFoldDB" id="A0AAD7SMC0"/>
<dbReference type="GO" id="GO:0005576">
    <property type="term" value="C:extracellular region"/>
    <property type="evidence" value="ECO:0007669"/>
    <property type="project" value="UniProtKB-SubCell"/>
</dbReference>
<evidence type="ECO:0000256" key="9">
    <source>
        <dbReference type="ARBA" id="ARBA00023157"/>
    </source>
</evidence>
<organism evidence="11 12">
    <name type="scientific">Aldrovandia affinis</name>
    <dbReference type="NCBI Taxonomy" id="143900"/>
    <lineage>
        <taxon>Eukaryota</taxon>
        <taxon>Metazoa</taxon>
        <taxon>Chordata</taxon>
        <taxon>Craniata</taxon>
        <taxon>Vertebrata</taxon>
        <taxon>Euteleostomi</taxon>
        <taxon>Actinopterygii</taxon>
        <taxon>Neopterygii</taxon>
        <taxon>Teleostei</taxon>
        <taxon>Notacanthiformes</taxon>
        <taxon>Halosauridae</taxon>
        <taxon>Aldrovandia</taxon>
    </lineage>
</organism>
<evidence type="ECO:0000259" key="10">
    <source>
        <dbReference type="SMART" id="SM00607"/>
    </source>
</evidence>
<dbReference type="Proteomes" id="UP001221898">
    <property type="component" value="Unassembled WGS sequence"/>
</dbReference>
<evidence type="ECO:0000256" key="1">
    <source>
        <dbReference type="ARBA" id="ARBA00002219"/>
    </source>
</evidence>
<evidence type="ECO:0000256" key="2">
    <source>
        <dbReference type="ARBA" id="ARBA00004613"/>
    </source>
</evidence>
<gene>
    <name evidence="11" type="ORF">AAFF_G00330060</name>
</gene>
<keyword evidence="6" id="KW-0479">Metal-binding</keyword>
<evidence type="ECO:0000256" key="4">
    <source>
        <dbReference type="ARBA" id="ARBA00011233"/>
    </source>
</evidence>
<dbReference type="SUPFAM" id="SSF49785">
    <property type="entry name" value="Galactose-binding domain-like"/>
    <property type="match status" value="1"/>
</dbReference>
<keyword evidence="8" id="KW-0106">Calcium</keyword>
<sequence length="244" mass="27321">MKNTRHHVSREAPFSPPLNGCELGSMLSTTRQSVLLTVGYEPNKQLITNYYFTGWMGFCFFSRMEIKTLILLFQILAISTVKPFGPGSYREENVALRGRASQSQILSSSETSLSQPINAIDGNRNSNFFEGSCSCTSASPAPWWRVDLIQMHTISSVTITNRGDCCADRMNGVRIHIGNSLENDGKDNPQCSVVDAIGPGQTKTFHCKQEMFGRYVVLYHVREEYLTICEVEVNAWIPTTTQQC</sequence>
<protein>
    <recommendedName>
        <fullName evidence="10">Fucolectin tachylectin-4 pentraxin-1 domain-containing protein</fullName>
    </recommendedName>
</protein>
<dbReference type="InterPro" id="IPR051941">
    <property type="entry name" value="BG_Antigen-Binding_Lectin"/>
</dbReference>
<evidence type="ECO:0000256" key="5">
    <source>
        <dbReference type="ARBA" id="ARBA00022525"/>
    </source>
</evidence>
<dbReference type="EMBL" id="JAINUG010000050">
    <property type="protein sequence ID" value="KAJ8405085.1"/>
    <property type="molecule type" value="Genomic_DNA"/>
</dbReference>
<dbReference type="SMART" id="SM00607">
    <property type="entry name" value="FTP"/>
    <property type="match status" value="1"/>
</dbReference>
<comment type="similarity">
    <text evidence="3">Belongs to the fucolectin family.</text>
</comment>
<comment type="caution">
    <text evidence="11">The sequence shown here is derived from an EMBL/GenBank/DDBJ whole genome shotgun (WGS) entry which is preliminary data.</text>
</comment>
<accession>A0AAD7SMC0</accession>
<dbReference type="PANTHER" id="PTHR45713:SF8">
    <property type="entry name" value="SI:CH211-215K15.4"/>
    <property type="match status" value="1"/>
</dbReference>
<evidence type="ECO:0000256" key="6">
    <source>
        <dbReference type="ARBA" id="ARBA00022723"/>
    </source>
</evidence>
<feature type="domain" description="Fucolectin tachylectin-4 pentraxin-1" evidence="10">
    <location>
        <begin position="91"/>
        <end position="240"/>
    </location>
</feature>
<keyword evidence="9" id="KW-1015">Disulfide bond</keyword>
<dbReference type="GO" id="GO:0010185">
    <property type="term" value="P:regulation of cellular defense response"/>
    <property type="evidence" value="ECO:0007669"/>
    <property type="project" value="UniProtKB-ARBA"/>
</dbReference>
<evidence type="ECO:0000313" key="12">
    <source>
        <dbReference type="Proteomes" id="UP001221898"/>
    </source>
</evidence>
<name>A0AAD7SMC0_9TELE</name>
<comment type="function">
    <text evidence="1">Acts as a defensive agent. Recognizes blood group fucosylated oligosaccharides including A, B, H and Lewis B-type antigens. Does not recognize Lewis A antigen and has low affinity for monovalent haptens.</text>
</comment>
<reference evidence="11" key="1">
    <citation type="journal article" date="2023" name="Science">
        <title>Genome structures resolve the early diversification of teleost fishes.</title>
        <authorList>
            <person name="Parey E."/>
            <person name="Louis A."/>
            <person name="Montfort J."/>
            <person name="Bouchez O."/>
            <person name="Roques C."/>
            <person name="Iampietro C."/>
            <person name="Lluch J."/>
            <person name="Castinel A."/>
            <person name="Donnadieu C."/>
            <person name="Desvignes T."/>
            <person name="Floi Bucao C."/>
            <person name="Jouanno E."/>
            <person name="Wen M."/>
            <person name="Mejri S."/>
            <person name="Dirks R."/>
            <person name="Jansen H."/>
            <person name="Henkel C."/>
            <person name="Chen W.J."/>
            <person name="Zahm M."/>
            <person name="Cabau C."/>
            <person name="Klopp C."/>
            <person name="Thompson A.W."/>
            <person name="Robinson-Rechavi M."/>
            <person name="Braasch I."/>
            <person name="Lecointre G."/>
            <person name="Bobe J."/>
            <person name="Postlethwait J.H."/>
            <person name="Berthelot C."/>
            <person name="Roest Crollius H."/>
            <person name="Guiguen Y."/>
        </authorList>
    </citation>
    <scope>NUCLEOTIDE SEQUENCE</scope>
    <source>
        <strain evidence="11">NC1722</strain>
    </source>
</reference>
<evidence type="ECO:0000256" key="7">
    <source>
        <dbReference type="ARBA" id="ARBA00022734"/>
    </source>
</evidence>
<dbReference type="Pfam" id="PF22633">
    <property type="entry name" value="F5_F8_type_C_2"/>
    <property type="match status" value="1"/>
</dbReference>
<proteinExistence type="inferred from homology"/>
<dbReference type="InterPro" id="IPR006585">
    <property type="entry name" value="FTP1"/>
</dbReference>
<evidence type="ECO:0000256" key="3">
    <source>
        <dbReference type="ARBA" id="ARBA00010147"/>
    </source>
</evidence>
<comment type="subunit">
    <text evidence="4">Homotrimer.</text>
</comment>
<dbReference type="GO" id="GO:0046872">
    <property type="term" value="F:metal ion binding"/>
    <property type="evidence" value="ECO:0007669"/>
    <property type="project" value="UniProtKB-KW"/>
</dbReference>
<dbReference type="GO" id="GO:0042806">
    <property type="term" value="F:fucose binding"/>
    <property type="evidence" value="ECO:0007669"/>
    <property type="project" value="UniProtKB-ARBA"/>
</dbReference>
<dbReference type="PANTHER" id="PTHR45713">
    <property type="entry name" value="FTP DOMAIN-CONTAINING PROTEIN"/>
    <property type="match status" value="1"/>
</dbReference>
<comment type="subcellular location">
    <subcellularLocation>
        <location evidence="2">Secreted</location>
    </subcellularLocation>
</comment>
<keyword evidence="12" id="KW-1185">Reference proteome</keyword>
<keyword evidence="7" id="KW-0430">Lectin</keyword>
<keyword evidence="5" id="KW-0964">Secreted</keyword>
<evidence type="ECO:0000256" key="8">
    <source>
        <dbReference type="ARBA" id="ARBA00022837"/>
    </source>
</evidence>
<dbReference type="Gene3D" id="2.60.120.260">
    <property type="entry name" value="Galactose-binding domain-like"/>
    <property type="match status" value="1"/>
</dbReference>
<dbReference type="GO" id="GO:0001868">
    <property type="term" value="P:regulation of complement activation, lectin pathway"/>
    <property type="evidence" value="ECO:0007669"/>
    <property type="project" value="UniProtKB-ARBA"/>
</dbReference>
<dbReference type="InterPro" id="IPR008979">
    <property type="entry name" value="Galactose-bd-like_sf"/>
</dbReference>
<evidence type="ECO:0000313" key="11">
    <source>
        <dbReference type="EMBL" id="KAJ8405085.1"/>
    </source>
</evidence>